<proteinExistence type="inferred from homology"/>
<dbReference type="GO" id="GO:0000166">
    <property type="term" value="F:nucleotide binding"/>
    <property type="evidence" value="ECO:0007669"/>
    <property type="project" value="UniProtKB-KW"/>
</dbReference>
<dbReference type="SUPFAM" id="SSF81301">
    <property type="entry name" value="Nucleotidyltransferase"/>
    <property type="match status" value="1"/>
</dbReference>
<dbReference type="InterPro" id="IPR043519">
    <property type="entry name" value="NT_sf"/>
</dbReference>
<dbReference type="PANTHER" id="PTHR13734">
    <property type="entry name" value="TRNA-NUCLEOTIDYLTRANSFERASE"/>
    <property type="match status" value="1"/>
</dbReference>
<dbReference type="Gene3D" id="3.30.460.10">
    <property type="entry name" value="Beta Polymerase, domain 2"/>
    <property type="match status" value="1"/>
</dbReference>
<dbReference type="AlphaFoldDB" id="A0AAN7RQT1"/>
<comment type="caution">
    <text evidence="8">The sequence shown here is derived from an EMBL/GenBank/DDBJ whole genome shotgun (WGS) entry which is preliminary data.</text>
</comment>
<dbReference type="GO" id="GO:0052927">
    <property type="term" value="F:CC tRNA cytidylyltransferase activity"/>
    <property type="evidence" value="ECO:0007669"/>
    <property type="project" value="TreeGrafter"/>
</dbReference>
<keyword evidence="2 5" id="KW-0808">Transferase</keyword>
<protein>
    <recommendedName>
        <fullName evidence="10">Poly A polymerase head domain-containing protein</fullName>
    </recommendedName>
</protein>
<dbReference type="GO" id="GO:0003723">
    <property type="term" value="F:RNA binding"/>
    <property type="evidence" value="ECO:0007669"/>
    <property type="project" value="UniProtKB-KW"/>
</dbReference>
<reference evidence="8 9" key="1">
    <citation type="journal article" date="2023" name="Hortic Res">
        <title>Pangenome of water caltrop reveals structural variations and asymmetric subgenome divergence after allopolyploidization.</title>
        <authorList>
            <person name="Zhang X."/>
            <person name="Chen Y."/>
            <person name="Wang L."/>
            <person name="Yuan Y."/>
            <person name="Fang M."/>
            <person name="Shi L."/>
            <person name="Lu R."/>
            <person name="Comes H.P."/>
            <person name="Ma Y."/>
            <person name="Chen Y."/>
            <person name="Huang G."/>
            <person name="Zhou Y."/>
            <person name="Zheng Z."/>
            <person name="Qiu Y."/>
        </authorList>
    </citation>
    <scope>NUCLEOTIDE SEQUENCE [LARGE SCALE GENOMIC DNA]</scope>
    <source>
        <strain evidence="8">F231</strain>
    </source>
</reference>
<evidence type="ECO:0000256" key="1">
    <source>
        <dbReference type="ARBA" id="ARBA00007265"/>
    </source>
</evidence>
<dbReference type="CDD" id="cd05398">
    <property type="entry name" value="NT_ClassII-CCAase"/>
    <property type="match status" value="1"/>
</dbReference>
<dbReference type="InterPro" id="IPR002646">
    <property type="entry name" value="PolA_pol_head_dom"/>
</dbReference>
<dbReference type="PANTHER" id="PTHR13734:SF5">
    <property type="entry name" value="CCA TRNA NUCLEOTIDYLTRANSFERASE, MITOCHONDRIAL"/>
    <property type="match status" value="1"/>
</dbReference>
<dbReference type="GO" id="GO:0052929">
    <property type="term" value="F:ATP:3'-cytidine-cytidine-tRNA adenylyltransferase activity"/>
    <property type="evidence" value="ECO:0007669"/>
    <property type="project" value="TreeGrafter"/>
</dbReference>
<dbReference type="SUPFAM" id="SSF81891">
    <property type="entry name" value="Poly A polymerase C-terminal region-like"/>
    <property type="match status" value="1"/>
</dbReference>
<keyword evidence="4 5" id="KW-0694">RNA-binding</keyword>
<dbReference type="EMBL" id="JAXQNO010000001">
    <property type="protein sequence ID" value="KAK4804993.1"/>
    <property type="molecule type" value="Genomic_DNA"/>
</dbReference>
<accession>A0AAN7RQT1</accession>
<evidence type="ECO:0008006" key="10">
    <source>
        <dbReference type="Google" id="ProtNLM"/>
    </source>
</evidence>
<evidence type="ECO:0000256" key="5">
    <source>
        <dbReference type="RuleBase" id="RU003953"/>
    </source>
</evidence>
<dbReference type="Pfam" id="PF01743">
    <property type="entry name" value="PolyA_pol"/>
    <property type="match status" value="1"/>
</dbReference>
<dbReference type="Pfam" id="PF12627">
    <property type="entry name" value="PolyA_pol_RNAbd"/>
    <property type="match status" value="1"/>
</dbReference>
<dbReference type="Proteomes" id="UP001346149">
    <property type="component" value="Unassembled WGS sequence"/>
</dbReference>
<keyword evidence="3" id="KW-0547">Nucleotide-binding</keyword>
<evidence type="ECO:0000259" key="7">
    <source>
        <dbReference type="Pfam" id="PF12627"/>
    </source>
</evidence>
<name>A0AAN7RQT1_TRANT</name>
<dbReference type="FunFam" id="3.30.460.10:FF:000019">
    <property type="entry name" value="tRNA nucleotidyltransferase cca2"/>
    <property type="match status" value="1"/>
</dbReference>
<feature type="domain" description="Poly A polymerase head" evidence="6">
    <location>
        <begin position="97"/>
        <end position="235"/>
    </location>
</feature>
<gene>
    <name evidence="8" type="ORF">SAY86_004810</name>
</gene>
<evidence type="ECO:0000313" key="8">
    <source>
        <dbReference type="EMBL" id="KAK4804993.1"/>
    </source>
</evidence>
<dbReference type="GO" id="GO:0001680">
    <property type="term" value="P:tRNA 3'-terminal CCA addition"/>
    <property type="evidence" value="ECO:0007669"/>
    <property type="project" value="UniProtKB-ARBA"/>
</dbReference>
<feature type="domain" description="tRNA nucleotidyltransferase/poly(A) polymerase RNA and SrmB- binding" evidence="7">
    <location>
        <begin position="264"/>
        <end position="322"/>
    </location>
</feature>
<sequence length="584" mass="66793">MRAINLQPVLLLPSRRFFSISSSRRLHSTSCSFCYSPTLRLQSITPVLLFYSCRAMSTASVPRVIHVSDTIDLTEKERKIFDRLLATVRHFNLPTQLRVAGGWVRDKLLGKDCYDIDIALDDMLGSKFVDKVTEFLASTGEEAQGLAVIPSNPDQSKHLETARMRLYDMWIDFVNLRSEKYSENSRIPTKMDFGTAEEDAYRRDLTINSMFYNINTSSVEDLTGRGIEDLRSGKIVTPLPPKETFLDDPLRVLRAIRFGARFRFTLDEELKKAAAAYDVRDALAAKISKERIGTELDLMMSGNEPVEAVKYIYELKLFSVVFSIPPDYEPTLPEDYNRFCVAYMDAGWNLLQSIGSFAFNDDQRRLALYASLFFPLRKATYKDKKAKEIPVVNYIFRDSLKRKASDADRVIGVHSAAERFLELIPFLESKSCGDLDALDLNNGFFDVSSSSKLRVSVGFLLRDIKDFWQVALLVSMLYYPSDVAPCYEDEDSSDGRRNSFKKRREVFKTVEDAICRLGLEKVWESKPLVNGKDIMNVLQLKAGGPLVKEWQQRTLAWQLANPTGSAEECLDWMRENHQKRIRLE</sequence>
<keyword evidence="9" id="KW-1185">Reference proteome</keyword>
<evidence type="ECO:0000256" key="3">
    <source>
        <dbReference type="ARBA" id="ARBA00022741"/>
    </source>
</evidence>
<organism evidence="8 9">
    <name type="scientific">Trapa natans</name>
    <name type="common">Water chestnut</name>
    <dbReference type="NCBI Taxonomy" id="22666"/>
    <lineage>
        <taxon>Eukaryota</taxon>
        <taxon>Viridiplantae</taxon>
        <taxon>Streptophyta</taxon>
        <taxon>Embryophyta</taxon>
        <taxon>Tracheophyta</taxon>
        <taxon>Spermatophyta</taxon>
        <taxon>Magnoliopsida</taxon>
        <taxon>eudicotyledons</taxon>
        <taxon>Gunneridae</taxon>
        <taxon>Pentapetalae</taxon>
        <taxon>rosids</taxon>
        <taxon>malvids</taxon>
        <taxon>Myrtales</taxon>
        <taxon>Lythraceae</taxon>
        <taxon>Trapa</taxon>
    </lineage>
</organism>
<evidence type="ECO:0000313" key="9">
    <source>
        <dbReference type="Proteomes" id="UP001346149"/>
    </source>
</evidence>
<dbReference type="GO" id="GO:0005739">
    <property type="term" value="C:mitochondrion"/>
    <property type="evidence" value="ECO:0007669"/>
    <property type="project" value="UniProtKB-ARBA"/>
</dbReference>
<evidence type="ECO:0000256" key="4">
    <source>
        <dbReference type="ARBA" id="ARBA00022884"/>
    </source>
</evidence>
<dbReference type="Gene3D" id="1.10.3090.10">
    <property type="entry name" value="cca-adding enzyme, domain 2"/>
    <property type="match status" value="1"/>
</dbReference>
<comment type="similarity">
    <text evidence="1 5">Belongs to the tRNA nucleotidyltransferase/poly(A) polymerase family.</text>
</comment>
<evidence type="ECO:0000256" key="2">
    <source>
        <dbReference type="ARBA" id="ARBA00022679"/>
    </source>
</evidence>
<dbReference type="InterPro" id="IPR032828">
    <property type="entry name" value="PolyA_RNA-bd"/>
</dbReference>
<evidence type="ECO:0000259" key="6">
    <source>
        <dbReference type="Pfam" id="PF01743"/>
    </source>
</evidence>